<name>A0A517Z2T4_9PLAN</name>
<sequence>MLRICQSLRLQMLLVALTVIGLTGCGGGPAYDGPRRFPLSGSVTFDGEPVTGGMISFVPEDGKSNPAGGPIEDGTFTIAEEKGANPGPYRVLVYWHKPTGKQIQDSDTGETVDEVRQVIPPEFNGNTSLSVNVTDDPEQNVFEFDLQPK</sequence>
<evidence type="ECO:0000313" key="1">
    <source>
        <dbReference type="EMBL" id="QDU36804.1"/>
    </source>
</evidence>
<dbReference type="PROSITE" id="PS51257">
    <property type="entry name" value="PROKAR_LIPOPROTEIN"/>
    <property type="match status" value="1"/>
</dbReference>
<dbReference type="EMBL" id="CP036275">
    <property type="protein sequence ID" value="QDU36804.1"/>
    <property type="molecule type" value="Genomic_DNA"/>
</dbReference>
<keyword evidence="2" id="KW-1185">Reference proteome</keyword>
<accession>A0A517Z2T4</accession>
<dbReference type="Proteomes" id="UP000320496">
    <property type="component" value="Chromosome"/>
</dbReference>
<reference evidence="1 2" key="1">
    <citation type="submission" date="2019-02" db="EMBL/GenBank/DDBJ databases">
        <title>Deep-cultivation of Planctomycetes and their phenomic and genomic characterization uncovers novel biology.</title>
        <authorList>
            <person name="Wiegand S."/>
            <person name="Jogler M."/>
            <person name="Boedeker C."/>
            <person name="Pinto D."/>
            <person name="Vollmers J."/>
            <person name="Rivas-Marin E."/>
            <person name="Kohn T."/>
            <person name="Peeters S.H."/>
            <person name="Heuer A."/>
            <person name="Rast P."/>
            <person name="Oberbeckmann S."/>
            <person name="Bunk B."/>
            <person name="Jeske O."/>
            <person name="Meyerdierks A."/>
            <person name="Storesund J.E."/>
            <person name="Kallscheuer N."/>
            <person name="Luecker S."/>
            <person name="Lage O.M."/>
            <person name="Pohl T."/>
            <person name="Merkel B.J."/>
            <person name="Hornburger P."/>
            <person name="Mueller R.-W."/>
            <person name="Bruemmer F."/>
            <person name="Labrenz M."/>
            <person name="Spormann A.M."/>
            <person name="Op den Camp H."/>
            <person name="Overmann J."/>
            <person name="Amann R."/>
            <person name="Jetten M.S.M."/>
            <person name="Mascher T."/>
            <person name="Medema M.H."/>
            <person name="Devos D.P."/>
            <person name="Kaster A.-K."/>
            <person name="Ovreas L."/>
            <person name="Rohde M."/>
            <person name="Galperin M.Y."/>
            <person name="Jogler C."/>
        </authorList>
    </citation>
    <scope>NUCLEOTIDE SEQUENCE [LARGE SCALE GENOMIC DNA]</scope>
    <source>
        <strain evidence="1 2">Mal4</strain>
    </source>
</reference>
<protein>
    <recommendedName>
        <fullName evidence="3">Carboxypeptidase regulatory-like domain-containing protein</fullName>
    </recommendedName>
</protein>
<evidence type="ECO:0000313" key="2">
    <source>
        <dbReference type="Proteomes" id="UP000320496"/>
    </source>
</evidence>
<dbReference type="KEGG" id="mri:Mal4_11020"/>
<dbReference type="AlphaFoldDB" id="A0A517Z2T4"/>
<gene>
    <name evidence="1" type="ORF">Mal4_11020</name>
</gene>
<organism evidence="1 2">
    <name type="scientific">Maioricimonas rarisocia</name>
    <dbReference type="NCBI Taxonomy" id="2528026"/>
    <lineage>
        <taxon>Bacteria</taxon>
        <taxon>Pseudomonadati</taxon>
        <taxon>Planctomycetota</taxon>
        <taxon>Planctomycetia</taxon>
        <taxon>Planctomycetales</taxon>
        <taxon>Planctomycetaceae</taxon>
        <taxon>Maioricimonas</taxon>
    </lineage>
</organism>
<evidence type="ECO:0008006" key="3">
    <source>
        <dbReference type="Google" id="ProtNLM"/>
    </source>
</evidence>
<proteinExistence type="predicted"/>